<dbReference type="EMBL" id="FZNR01000002">
    <property type="protein sequence ID" value="SNR48723.1"/>
    <property type="molecule type" value="Genomic_DNA"/>
</dbReference>
<reference evidence="2 3" key="1">
    <citation type="submission" date="2017-06" db="EMBL/GenBank/DDBJ databases">
        <authorList>
            <person name="Kim H.J."/>
            <person name="Triplett B.A."/>
        </authorList>
    </citation>
    <scope>NUCLEOTIDE SEQUENCE [LARGE SCALE GENOMIC DNA]</scope>
    <source>
        <strain evidence="2 3">DSM 43151</strain>
    </source>
</reference>
<sequence length="64" mass="6878">MTEDSEIVTALRQNPPSACERESLARLRPALRWRLAADGSPGDEVQGSAFANFIGTQHPEALAA</sequence>
<organism evidence="2 3">
    <name type="scientific">Actinoplanes regularis</name>
    <dbReference type="NCBI Taxonomy" id="52697"/>
    <lineage>
        <taxon>Bacteria</taxon>
        <taxon>Bacillati</taxon>
        <taxon>Actinomycetota</taxon>
        <taxon>Actinomycetes</taxon>
        <taxon>Micromonosporales</taxon>
        <taxon>Micromonosporaceae</taxon>
        <taxon>Actinoplanes</taxon>
    </lineage>
</organism>
<feature type="region of interest" description="Disordered" evidence="1">
    <location>
        <begin position="1"/>
        <end position="21"/>
    </location>
</feature>
<protein>
    <submittedName>
        <fullName evidence="2">Uncharacterized protein</fullName>
    </submittedName>
</protein>
<accession>A0A238WQW3</accession>
<evidence type="ECO:0000313" key="3">
    <source>
        <dbReference type="Proteomes" id="UP000198415"/>
    </source>
</evidence>
<dbReference type="Proteomes" id="UP000198415">
    <property type="component" value="Unassembled WGS sequence"/>
</dbReference>
<keyword evidence="3" id="KW-1185">Reference proteome</keyword>
<evidence type="ECO:0000313" key="2">
    <source>
        <dbReference type="EMBL" id="SNR48723.1"/>
    </source>
</evidence>
<dbReference type="AlphaFoldDB" id="A0A238WQW3"/>
<name>A0A238WQW3_9ACTN</name>
<dbReference type="RefSeq" id="WP_089292540.1">
    <property type="nucleotide sequence ID" value="NZ_BOMU01000018.1"/>
</dbReference>
<evidence type="ECO:0000256" key="1">
    <source>
        <dbReference type="SAM" id="MobiDB-lite"/>
    </source>
</evidence>
<gene>
    <name evidence="2" type="ORF">SAMN06264365_102791</name>
</gene>
<proteinExistence type="predicted"/>